<evidence type="ECO:0000313" key="3">
    <source>
        <dbReference type="Proteomes" id="UP000436016"/>
    </source>
</evidence>
<evidence type="ECO:0000313" key="2">
    <source>
        <dbReference type="EMBL" id="MXU66532.1"/>
    </source>
</evidence>
<dbReference type="Proteomes" id="UP000436016">
    <property type="component" value="Unassembled WGS sequence"/>
</dbReference>
<gene>
    <name evidence="2" type="ORF">GSH16_13860</name>
</gene>
<name>A0A6B0TZ37_9RHOB</name>
<evidence type="ECO:0000256" key="1">
    <source>
        <dbReference type="SAM" id="Phobius"/>
    </source>
</evidence>
<accession>A0A6B0TZ37</accession>
<protein>
    <submittedName>
        <fullName evidence="2">Uncharacterized protein</fullName>
    </submittedName>
</protein>
<organism evidence="2 3">
    <name type="scientific">Oceanomicrobium pacificus</name>
    <dbReference type="NCBI Taxonomy" id="2692916"/>
    <lineage>
        <taxon>Bacteria</taxon>
        <taxon>Pseudomonadati</taxon>
        <taxon>Pseudomonadota</taxon>
        <taxon>Alphaproteobacteria</taxon>
        <taxon>Rhodobacterales</taxon>
        <taxon>Paracoccaceae</taxon>
        <taxon>Oceanomicrobium</taxon>
    </lineage>
</organism>
<dbReference type="EMBL" id="WUWG01000006">
    <property type="protein sequence ID" value="MXU66532.1"/>
    <property type="molecule type" value="Genomic_DNA"/>
</dbReference>
<dbReference type="AlphaFoldDB" id="A0A6B0TZ37"/>
<keyword evidence="3" id="KW-1185">Reference proteome</keyword>
<proteinExistence type="predicted"/>
<reference evidence="2 3" key="1">
    <citation type="submission" date="2019-12" db="EMBL/GenBank/DDBJ databases">
        <title>Strain KN286 was isolated from seawater, which was collected from Caroline Seamount in the tropical western Pacific.</title>
        <authorList>
            <person name="Wang Q."/>
        </authorList>
    </citation>
    <scope>NUCLEOTIDE SEQUENCE [LARGE SCALE GENOMIC DNA]</scope>
    <source>
        <strain evidence="2 3">KN286</strain>
    </source>
</reference>
<keyword evidence="1" id="KW-0472">Membrane</keyword>
<sequence>MSRSRILAWGAASLLLVDLILVDGMADLGPLSILAFLLLLLSAFGPARRAPNIAMLKMPTLDKRIHADGMPSDAADALRRRMIEAHRNRYRRPAPELVLEHG</sequence>
<keyword evidence="1" id="KW-0812">Transmembrane</keyword>
<keyword evidence="1" id="KW-1133">Transmembrane helix</keyword>
<feature type="transmembrane region" description="Helical" evidence="1">
    <location>
        <begin position="32"/>
        <end position="48"/>
    </location>
</feature>
<dbReference type="RefSeq" id="WP_160856114.1">
    <property type="nucleotide sequence ID" value="NZ_WUWG01000006.1"/>
</dbReference>
<comment type="caution">
    <text evidence="2">The sequence shown here is derived from an EMBL/GenBank/DDBJ whole genome shotgun (WGS) entry which is preliminary data.</text>
</comment>